<evidence type="ECO:0000256" key="1">
    <source>
        <dbReference type="SAM" id="SignalP"/>
    </source>
</evidence>
<name>A0A4R0PEZ0_9HYPH</name>
<gene>
    <name evidence="2" type="ORF">E0D97_06210</name>
</gene>
<dbReference type="Proteomes" id="UP000291301">
    <property type="component" value="Unassembled WGS sequence"/>
</dbReference>
<evidence type="ECO:0008006" key="4">
    <source>
        <dbReference type="Google" id="ProtNLM"/>
    </source>
</evidence>
<dbReference type="RefSeq" id="WP_131566823.1">
    <property type="nucleotide sequence ID" value="NZ_JAINFK010000004.1"/>
</dbReference>
<organism evidence="2 3">
    <name type="scientific">Oricola cellulosilytica</name>
    <dbReference type="NCBI Taxonomy" id="1429082"/>
    <lineage>
        <taxon>Bacteria</taxon>
        <taxon>Pseudomonadati</taxon>
        <taxon>Pseudomonadota</taxon>
        <taxon>Alphaproteobacteria</taxon>
        <taxon>Hyphomicrobiales</taxon>
        <taxon>Ahrensiaceae</taxon>
        <taxon>Oricola</taxon>
    </lineage>
</organism>
<reference evidence="2 3" key="1">
    <citation type="journal article" date="2015" name="Antonie Van Leeuwenhoek">
        <title>Oricola cellulosilytica gen. nov., sp. nov., a cellulose-degrading bacterium of the family Phyllobacteriaceae isolated from surface seashore water, and emended descriptions of Mesorhizobium loti and Phyllobacterium myrsinacearum.</title>
        <authorList>
            <person name="Hameed A."/>
            <person name="Shahina M."/>
            <person name="Lai W.A."/>
            <person name="Lin S.Y."/>
            <person name="Young L.S."/>
            <person name="Liu Y.C."/>
            <person name="Hsu Y.H."/>
            <person name="Young C.C."/>
        </authorList>
    </citation>
    <scope>NUCLEOTIDE SEQUENCE [LARGE SCALE GENOMIC DNA]</scope>
    <source>
        <strain evidence="2 3">KCTC 52183</strain>
    </source>
</reference>
<protein>
    <recommendedName>
        <fullName evidence="4">Secreted protein</fullName>
    </recommendedName>
</protein>
<keyword evidence="1" id="KW-0732">Signal</keyword>
<feature type="chain" id="PRO_5020955447" description="Secreted protein" evidence="1">
    <location>
        <begin position="28"/>
        <end position="114"/>
    </location>
</feature>
<evidence type="ECO:0000313" key="3">
    <source>
        <dbReference type="Proteomes" id="UP000291301"/>
    </source>
</evidence>
<dbReference type="AlphaFoldDB" id="A0A4R0PEZ0"/>
<proteinExistence type="predicted"/>
<dbReference type="EMBL" id="SJST01000002">
    <property type="protein sequence ID" value="TCD15139.1"/>
    <property type="molecule type" value="Genomic_DNA"/>
</dbReference>
<keyword evidence="3" id="KW-1185">Reference proteome</keyword>
<feature type="signal peptide" evidence="1">
    <location>
        <begin position="1"/>
        <end position="27"/>
    </location>
</feature>
<sequence>MAGNRLFFALCALAVLAIGLLSYAAAAHDAPGTAAHPEGWAYPLACCSGYDCRPVSAAWIQERGGAFVIPTTGELIPYTDTRIKASPDGQYHWCSKYGRDDTDTICLFVSPRSF</sequence>
<evidence type="ECO:0000313" key="2">
    <source>
        <dbReference type="EMBL" id="TCD15139.1"/>
    </source>
</evidence>
<dbReference type="OrthoDB" id="7871245at2"/>
<comment type="caution">
    <text evidence="2">The sequence shown here is derived from an EMBL/GenBank/DDBJ whole genome shotgun (WGS) entry which is preliminary data.</text>
</comment>
<accession>A0A4R0PEZ0</accession>